<dbReference type="InterPro" id="IPR027839">
    <property type="entry name" value="DUF4432"/>
</dbReference>
<sequence>MKKFNLSHAMFNPTSFTLYQDADFTVETFTYPSGVEALKLTNHRGYLTVLPFYGLMIWDAVFDGINLKEKDGFTYPRFGQQIADTYGAFEFNSGLLASGNPSPEDDHVQHGEFATARMDHAALLIEDGQLTVQSDYEYIKGFGDHYLATPSVTIFADSGLFDLDMHVKNLSHAAPMPLQYMCHLCYAYVPGATMTANVPDEAFQLRTSVPAHVHPTPEWTAFTDELQASGKLIDKLDDASHYDPEIVFFSDDLSKYTDTAEFRVELGDGHTFLTKYPTADLPIVTRWILYNGDQQVNAFALPGTSTPEGRLAAKQAGTLIMLPPQAEKHFHVQTGLEK</sequence>
<dbReference type="PATRIC" id="fig|1423760.3.peg.579"/>
<name>A0A0R1UA27_9LACO</name>
<dbReference type="CDD" id="cd09269">
    <property type="entry name" value="deoxyribose_mutarotase"/>
    <property type="match status" value="1"/>
</dbReference>
<evidence type="ECO:0000313" key="1">
    <source>
        <dbReference type="EMBL" id="KRL88003.1"/>
    </source>
</evidence>
<protein>
    <submittedName>
        <fullName evidence="1">DeoX family protein</fullName>
    </submittedName>
</protein>
<dbReference type="GO" id="GO:0030246">
    <property type="term" value="F:carbohydrate binding"/>
    <property type="evidence" value="ECO:0007669"/>
    <property type="project" value="InterPro"/>
</dbReference>
<evidence type="ECO:0000313" key="2">
    <source>
        <dbReference type="Proteomes" id="UP000050816"/>
    </source>
</evidence>
<dbReference type="Proteomes" id="UP000050816">
    <property type="component" value="Unassembled WGS sequence"/>
</dbReference>
<dbReference type="EMBL" id="AZFK01000083">
    <property type="protein sequence ID" value="KRL88003.1"/>
    <property type="molecule type" value="Genomic_DNA"/>
</dbReference>
<accession>A0A0R1UA27</accession>
<proteinExistence type="predicted"/>
<dbReference type="InterPro" id="IPR014718">
    <property type="entry name" value="GH-type_carb-bd"/>
</dbReference>
<dbReference type="AlphaFoldDB" id="A0A0R1UA27"/>
<comment type="caution">
    <text evidence="1">The sequence shown here is derived from an EMBL/GenBank/DDBJ whole genome shotgun (WGS) entry which is preliminary data.</text>
</comment>
<dbReference type="Gene3D" id="2.70.98.10">
    <property type="match status" value="1"/>
</dbReference>
<reference evidence="1 2" key="1">
    <citation type="journal article" date="2015" name="Genome Announc.">
        <title>Expanding the biotechnology potential of lactobacilli through comparative genomics of 213 strains and associated genera.</title>
        <authorList>
            <person name="Sun Z."/>
            <person name="Harris H.M."/>
            <person name="McCann A."/>
            <person name="Guo C."/>
            <person name="Argimon S."/>
            <person name="Zhang W."/>
            <person name="Yang X."/>
            <person name="Jeffery I.B."/>
            <person name="Cooney J.C."/>
            <person name="Kagawa T.F."/>
            <person name="Liu W."/>
            <person name="Song Y."/>
            <person name="Salvetti E."/>
            <person name="Wrobel A."/>
            <person name="Rasinkangas P."/>
            <person name="Parkhill J."/>
            <person name="Rea M.C."/>
            <person name="O'Sullivan O."/>
            <person name="Ritari J."/>
            <person name="Douillard F.P."/>
            <person name="Paul Ross R."/>
            <person name="Yang R."/>
            <person name="Briner A.E."/>
            <person name="Felis G.E."/>
            <person name="de Vos W.M."/>
            <person name="Barrangou R."/>
            <person name="Klaenhammer T.R."/>
            <person name="Caufield P.W."/>
            <person name="Cui Y."/>
            <person name="Zhang H."/>
            <person name="O'Toole P.W."/>
        </authorList>
    </citation>
    <scope>NUCLEOTIDE SEQUENCE [LARGE SCALE GENOMIC DNA]</scope>
    <source>
        <strain evidence="1 2">DSM 15946</strain>
    </source>
</reference>
<dbReference type="RefSeq" id="WP_056955439.1">
    <property type="nucleotide sequence ID" value="NZ_AZFK01000083.1"/>
</dbReference>
<gene>
    <name evidence="1" type="ORF">FC43_GL000558</name>
</gene>
<organism evidence="1 2">
    <name type="scientific">Limosilactobacillus ingluviei DSM 15946</name>
    <dbReference type="NCBI Taxonomy" id="1423760"/>
    <lineage>
        <taxon>Bacteria</taxon>
        <taxon>Bacillati</taxon>
        <taxon>Bacillota</taxon>
        <taxon>Bacilli</taxon>
        <taxon>Lactobacillales</taxon>
        <taxon>Lactobacillaceae</taxon>
        <taxon>Limosilactobacillus</taxon>
    </lineage>
</organism>
<dbReference type="Pfam" id="PF14486">
    <property type="entry name" value="DUF4432"/>
    <property type="match status" value="1"/>
</dbReference>